<dbReference type="EMBL" id="VTPC01047489">
    <property type="protein sequence ID" value="KAF2890727.1"/>
    <property type="molecule type" value="Genomic_DNA"/>
</dbReference>
<gene>
    <name evidence="2" type="ORF">ILUMI_15446</name>
</gene>
<reference evidence="2" key="1">
    <citation type="submission" date="2019-08" db="EMBL/GenBank/DDBJ databases">
        <title>The genome of the North American firefly Photinus pyralis.</title>
        <authorList>
            <consortium name="Photinus pyralis genome working group"/>
            <person name="Fallon T.R."/>
            <person name="Sander Lower S.E."/>
            <person name="Weng J.-K."/>
        </authorList>
    </citation>
    <scope>NUCLEOTIDE SEQUENCE</scope>
    <source>
        <strain evidence="2">TRF0915ILg1</strain>
        <tissue evidence="2">Whole body</tissue>
    </source>
</reference>
<keyword evidence="3" id="KW-1185">Reference proteome</keyword>
<comment type="caution">
    <text evidence="2">The sequence shown here is derived from an EMBL/GenBank/DDBJ whole genome shotgun (WGS) entry which is preliminary data.</text>
</comment>
<dbReference type="Pfam" id="PF21788">
    <property type="entry name" value="TNP-like_GBD"/>
    <property type="match status" value="1"/>
</dbReference>
<evidence type="ECO:0000259" key="1">
    <source>
        <dbReference type="Pfam" id="PF21788"/>
    </source>
</evidence>
<protein>
    <recommendedName>
        <fullName evidence="1">Transposable element P transposase-like GTP-binding insertion domain-containing protein</fullName>
    </recommendedName>
</protein>
<organism evidence="2 3">
    <name type="scientific">Ignelater luminosus</name>
    <name type="common">Cucubano</name>
    <name type="synonym">Pyrophorus luminosus</name>
    <dbReference type="NCBI Taxonomy" id="2038154"/>
    <lineage>
        <taxon>Eukaryota</taxon>
        <taxon>Metazoa</taxon>
        <taxon>Ecdysozoa</taxon>
        <taxon>Arthropoda</taxon>
        <taxon>Hexapoda</taxon>
        <taxon>Insecta</taxon>
        <taxon>Pterygota</taxon>
        <taxon>Neoptera</taxon>
        <taxon>Endopterygota</taxon>
        <taxon>Coleoptera</taxon>
        <taxon>Polyphaga</taxon>
        <taxon>Elateriformia</taxon>
        <taxon>Elateroidea</taxon>
        <taxon>Elateridae</taxon>
        <taxon>Agrypninae</taxon>
        <taxon>Pyrophorini</taxon>
        <taxon>Ignelater</taxon>
    </lineage>
</organism>
<proteinExistence type="predicted"/>
<dbReference type="AlphaFoldDB" id="A0A8K0G6V1"/>
<name>A0A8K0G6V1_IGNLU</name>
<dbReference type="OrthoDB" id="7440550at2759"/>
<dbReference type="InterPro" id="IPR048366">
    <property type="entry name" value="TNP-like_GBD"/>
</dbReference>
<accession>A0A8K0G6V1</accession>
<feature type="domain" description="Transposable element P transposase-like GTP-binding insertion" evidence="1">
    <location>
        <begin position="21"/>
        <end position="145"/>
    </location>
</feature>
<evidence type="ECO:0000313" key="3">
    <source>
        <dbReference type="Proteomes" id="UP000801492"/>
    </source>
</evidence>
<dbReference type="Proteomes" id="UP000801492">
    <property type="component" value="Unassembled WGS sequence"/>
</dbReference>
<sequence>MPKRRIVVGETEIIPLYDVPHMIKGIGNQLLAKNLIWHKNDKILAGKWKDIETACSIDIESDDVRLLPKITELHLNSAKIPKMKVSLATQVFSHTMAAAIAIMARNSKTSSTGSVTVEPRTIETTRIIKLFDSIFDRLDGGTFKAPAVKPPKGTVAAGSSHLQF</sequence>
<evidence type="ECO:0000313" key="2">
    <source>
        <dbReference type="EMBL" id="KAF2890727.1"/>
    </source>
</evidence>